<dbReference type="RefSeq" id="XP_022300588.1">
    <property type="nucleotide sequence ID" value="XM_022444880.1"/>
</dbReference>
<dbReference type="PANTHER" id="PTHR28624">
    <property type="entry name" value="COILED-COIL DOMAIN-CONTAINING PROTEIN 51"/>
    <property type="match status" value="1"/>
</dbReference>
<dbReference type="Proteomes" id="UP000694844">
    <property type="component" value="Chromosome 8"/>
</dbReference>
<dbReference type="OrthoDB" id="6243211at2759"/>
<reference evidence="4" key="1">
    <citation type="submission" date="2025-08" db="UniProtKB">
        <authorList>
            <consortium name="RefSeq"/>
        </authorList>
    </citation>
    <scope>IDENTIFICATION</scope>
    <source>
        <tissue evidence="4">Whole sample</tissue>
    </source>
</reference>
<keyword evidence="2" id="KW-0472">Membrane</keyword>
<proteinExistence type="predicted"/>
<evidence type="ECO:0000313" key="3">
    <source>
        <dbReference type="Proteomes" id="UP000694844"/>
    </source>
</evidence>
<accession>A0A8B8BBM5</accession>
<organism evidence="3 4">
    <name type="scientific">Crassostrea virginica</name>
    <name type="common">Eastern oyster</name>
    <dbReference type="NCBI Taxonomy" id="6565"/>
    <lineage>
        <taxon>Eukaryota</taxon>
        <taxon>Metazoa</taxon>
        <taxon>Spiralia</taxon>
        <taxon>Lophotrochozoa</taxon>
        <taxon>Mollusca</taxon>
        <taxon>Bivalvia</taxon>
        <taxon>Autobranchia</taxon>
        <taxon>Pteriomorphia</taxon>
        <taxon>Ostreida</taxon>
        <taxon>Ostreoidea</taxon>
        <taxon>Ostreidae</taxon>
        <taxon>Crassostrea</taxon>
    </lineage>
</organism>
<keyword evidence="1" id="KW-0175">Coiled coil</keyword>
<evidence type="ECO:0000256" key="1">
    <source>
        <dbReference type="SAM" id="Coils"/>
    </source>
</evidence>
<name>A0A8B8BBM5_CRAVI</name>
<feature type="coiled-coil region" evidence="1">
    <location>
        <begin position="74"/>
        <end position="108"/>
    </location>
</feature>
<feature type="transmembrane region" description="Helical" evidence="2">
    <location>
        <begin position="181"/>
        <end position="201"/>
    </location>
</feature>
<sequence length="362" mass="42570">MLFYFHFQRRLENMLRLFHQQHVKFTKFSKFLSFPMRQINTGYESVDKLADKATFGKIDSIIQWYEDKFGLSEVRHAQEDAIKARQKCMDLQKKRREHVKEYLEIQKEMETIVKEIMKTERGTDRYVELAIKENDIIKRKNDIKPYLEMMEEEEKLAFDYYNSKVSESHEKERLRTENFKLYYLCWSIAAVALGLMTNFIYNRHKNKEFRDIVLSSTGNSEDYKRMTTQLINIVQEQQKEIRQFFSDVTGSQKDLGNLQEEVKTAVKSKEIDNTAEVLKVIKEDQESLLRELNEVKKVVAVQAAKAHSDHVVYVGPEVRDLLSETESNIQRTVKIGYALTISSVFCVVGLTVPIVLKLFKGD</sequence>
<dbReference type="KEGG" id="cvn:111108797"/>
<dbReference type="AlphaFoldDB" id="A0A8B8BBM5"/>
<feature type="transmembrane region" description="Helical" evidence="2">
    <location>
        <begin position="335"/>
        <end position="356"/>
    </location>
</feature>
<gene>
    <name evidence="4" type="primary">LOC111108797</name>
</gene>
<dbReference type="PANTHER" id="PTHR28624:SF1">
    <property type="entry name" value="MITOCHONDRIAL POTASSIUM CHANNEL"/>
    <property type="match status" value="1"/>
</dbReference>
<evidence type="ECO:0000256" key="2">
    <source>
        <dbReference type="SAM" id="Phobius"/>
    </source>
</evidence>
<keyword evidence="2" id="KW-0812">Transmembrane</keyword>
<keyword evidence="3" id="KW-1185">Reference proteome</keyword>
<keyword evidence="2" id="KW-1133">Transmembrane helix</keyword>
<dbReference type="GeneID" id="111108797"/>
<protein>
    <submittedName>
        <fullName evidence="4">Uncharacterized protein LOC111108797</fullName>
    </submittedName>
</protein>
<dbReference type="InterPro" id="IPR037660">
    <property type="entry name" value="CCDC51"/>
</dbReference>
<evidence type="ECO:0000313" key="4">
    <source>
        <dbReference type="RefSeq" id="XP_022300588.1"/>
    </source>
</evidence>